<sequence length="209" mass="24593">MSYLQTIDNKEFVKELVRRNNKGADNLFQLSANIEATVNSKNRYKLERNEARTELEEKNNRLFQLEKLFKGTANIFNKQHNYVEQLKNKLEQEISDKNISQEQAQHLQEDITSLETQKQELEQRITELQQAEQNNKTLRDKELADKDKEIQRITELLNKSETQITDLKAKLLNDEEKTWLINLVRLLIEVRADLTNPTISPDKNSAIKK</sequence>
<name>A0A9N8V0Z0_9GLOM</name>
<organism evidence="2 3">
    <name type="scientific">Ambispora leptoticha</name>
    <dbReference type="NCBI Taxonomy" id="144679"/>
    <lineage>
        <taxon>Eukaryota</taxon>
        <taxon>Fungi</taxon>
        <taxon>Fungi incertae sedis</taxon>
        <taxon>Mucoromycota</taxon>
        <taxon>Glomeromycotina</taxon>
        <taxon>Glomeromycetes</taxon>
        <taxon>Archaeosporales</taxon>
        <taxon>Ambisporaceae</taxon>
        <taxon>Ambispora</taxon>
    </lineage>
</organism>
<protein>
    <submittedName>
        <fullName evidence="2">6963_t:CDS:1</fullName>
    </submittedName>
</protein>
<evidence type="ECO:0000313" key="2">
    <source>
        <dbReference type="EMBL" id="CAG8437554.1"/>
    </source>
</evidence>
<evidence type="ECO:0000256" key="1">
    <source>
        <dbReference type="SAM" id="Coils"/>
    </source>
</evidence>
<reference evidence="2" key="1">
    <citation type="submission" date="2021-06" db="EMBL/GenBank/DDBJ databases">
        <authorList>
            <person name="Kallberg Y."/>
            <person name="Tangrot J."/>
            <person name="Rosling A."/>
        </authorList>
    </citation>
    <scope>NUCLEOTIDE SEQUENCE</scope>
    <source>
        <strain evidence="2">FL130A</strain>
    </source>
</reference>
<proteinExistence type="predicted"/>
<accession>A0A9N8V0Z0</accession>
<feature type="coiled-coil region" evidence="1">
    <location>
        <begin position="41"/>
        <end position="177"/>
    </location>
</feature>
<dbReference type="Proteomes" id="UP000789508">
    <property type="component" value="Unassembled WGS sequence"/>
</dbReference>
<gene>
    <name evidence="2" type="ORF">ALEPTO_LOCUS34</name>
</gene>
<evidence type="ECO:0000313" key="3">
    <source>
        <dbReference type="Proteomes" id="UP000789508"/>
    </source>
</evidence>
<dbReference type="OrthoDB" id="2490008at2759"/>
<dbReference type="AlphaFoldDB" id="A0A9N8V0Z0"/>
<keyword evidence="1" id="KW-0175">Coiled coil</keyword>
<keyword evidence="3" id="KW-1185">Reference proteome</keyword>
<dbReference type="EMBL" id="CAJVPS010000001">
    <property type="protein sequence ID" value="CAG8437554.1"/>
    <property type="molecule type" value="Genomic_DNA"/>
</dbReference>
<comment type="caution">
    <text evidence="2">The sequence shown here is derived from an EMBL/GenBank/DDBJ whole genome shotgun (WGS) entry which is preliminary data.</text>
</comment>